<dbReference type="AlphaFoldDB" id="A0A0B6ZEZ8"/>
<feature type="region of interest" description="Disordered" evidence="1">
    <location>
        <begin position="1"/>
        <end position="24"/>
    </location>
</feature>
<evidence type="ECO:0000256" key="1">
    <source>
        <dbReference type="SAM" id="MobiDB-lite"/>
    </source>
</evidence>
<feature type="non-terminal residue" evidence="2">
    <location>
        <position position="83"/>
    </location>
</feature>
<gene>
    <name evidence="2" type="primary">ORF60848</name>
</gene>
<organism evidence="2">
    <name type="scientific">Arion vulgaris</name>
    <dbReference type="NCBI Taxonomy" id="1028688"/>
    <lineage>
        <taxon>Eukaryota</taxon>
        <taxon>Metazoa</taxon>
        <taxon>Spiralia</taxon>
        <taxon>Lophotrochozoa</taxon>
        <taxon>Mollusca</taxon>
        <taxon>Gastropoda</taxon>
        <taxon>Heterobranchia</taxon>
        <taxon>Euthyneura</taxon>
        <taxon>Panpulmonata</taxon>
        <taxon>Eupulmonata</taxon>
        <taxon>Stylommatophora</taxon>
        <taxon>Helicina</taxon>
        <taxon>Arionoidea</taxon>
        <taxon>Arionidae</taxon>
        <taxon>Arion</taxon>
    </lineage>
</organism>
<reference evidence="2" key="1">
    <citation type="submission" date="2014-12" db="EMBL/GenBank/DDBJ databases">
        <title>Insight into the proteome of Arion vulgaris.</title>
        <authorList>
            <person name="Aradska J."/>
            <person name="Bulat T."/>
            <person name="Smidak R."/>
            <person name="Sarate P."/>
            <person name="Gangsoo J."/>
            <person name="Sialana F."/>
            <person name="Bilban M."/>
            <person name="Lubec G."/>
        </authorList>
    </citation>
    <scope>NUCLEOTIDE SEQUENCE</scope>
    <source>
        <tissue evidence="2">Skin</tissue>
    </source>
</reference>
<sequence length="83" mass="9673">CTAGQQGRAGAQLDNKGRVGAQLDNKGRFGTQLDKKDNYWQNRDQIQNSLTSWHKRKSTTEMVEEICDRKLWRPNRLQHMIIC</sequence>
<protein>
    <submittedName>
        <fullName evidence="2">Uncharacterized protein</fullName>
    </submittedName>
</protein>
<accession>A0A0B6ZEZ8</accession>
<name>A0A0B6ZEZ8_9EUPU</name>
<feature type="non-terminal residue" evidence="2">
    <location>
        <position position="1"/>
    </location>
</feature>
<dbReference type="EMBL" id="HACG01020107">
    <property type="protein sequence ID" value="CEK66972.1"/>
    <property type="molecule type" value="Transcribed_RNA"/>
</dbReference>
<proteinExistence type="predicted"/>
<evidence type="ECO:0000313" key="2">
    <source>
        <dbReference type="EMBL" id="CEK66972.1"/>
    </source>
</evidence>